<sequence>MKSVFVIIGLAFIFAANAQSSFYAPWIGRSTGKLPALAYGLGEDRLGGAKLGYIDSNIALRVVDTIKGMYLVQLSKFHQAFIEQQYVRKDSLNRLKPWYVTGSISAKGDSATDNVAVVMEEKLPYKSWMEINPSKIIVDIYGVQSNTNWITQLQTLKEVKQVYYQQTEDDVFRLTIELKHQQHWGYSIGYAGKALVVKVRRQPVKTDLRSLRIAIDAGHGGTNTGASGIKTKASEKVYTLRFAKALQKHLKLKGVKNIIMTRDEDTTFDNKDRILWLQEQKPDLLISLHLNSSANTNVSGTSTYYKHLGFRPLTAAILKRMLELKLNEFGNVGSFNFALNSPTDFPNVLVEIAFLSNEADEKKIISPKFHADVATKIHLGLVDWLKTLK</sequence>
<evidence type="ECO:0000259" key="5">
    <source>
        <dbReference type="SMART" id="SM00646"/>
    </source>
</evidence>
<reference evidence="6 7" key="1">
    <citation type="submission" date="2019-03" db="EMBL/GenBank/DDBJ databases">
        <title>Genomic Encyclopedia of Archaeal and Bacterial Type Strains, Phase II (KMG-II): from individual species to whole genera.</title>
        <authorList>
            <person name="Goeker M."/>
        </authorList>
    </citation>
    <scope>NUCLEOTIDE SEQUENCE [LARGE SCALE GENOMIC DNA]</scope>
    <source>
        <strain evidence="6 7">DSM 28323</strain>
    </source>
</reference>
<dbReference type="SMART" id="SM00646">
    <property type="entry name" value="Ami_3"/>
    <property type="match status" value="1"/>
</dbReference>
<evidence type="ECO:0000256" key="3">
    <source>
        <dbReference type="ARBA" id="ARBA00022801"/>
    </source>
</evidence>
<dbReference type="PANTHER" id="PTHR30404:SF0">
    <property type="entry name" value="N-ACETYLMURAMOYL-L-ALANINE AMIDASE AMIC"/>
    <property type="match status" value="1"/>
</dbReference>
<dbReference type="RefSeq" id="WP_133474434.1">
    <property type="nucleotide sequence ID" value="NZ_SNWP01000011.1"/>
</dbReference>
<dbReference type="Pfam" id="PF11741">
    <property type="entry name" value="AMIN"/>
    <property type="match status" value="1"/>
</dbReference>
<feature type="signal peptide" evidence="4">
    <location>
        <begin position="1"/>
        <end position="18"/>
    </location>
</feature>
<feature type="chain" id="PRO_5020303299" description="N-acetylmuramoyl-L-alanine amidase" evidence="4">
    <location>
        <begin position="19"/>
        <end position="389"/>
    </location>
</feature>
<accession>A0A4R6IVD9</accession>
<evidence type="ECO:0000313" key="6">
    <source>
        <dbReference type="EMBL" id="TDO26582.1"/>
    </source>
</evidence>
<feature type="domain" description="MurNAc-LAA" evidence="5">
    <location>
        <begin position="278"/>
        <end position="382"/>
    </location>
</feature>
<dbReference type="SUPFAM" id="SSF53187">
    <property type="entry name" value="Zn-dependent exopeptidases"/>
    <property type="match status" value="1"/>
</dbReference>
<dbReference type="GO" id="GO:0009253">
    <property type="term" value="P:peptidoglycan catabolic process"/>
    <property type="evidence" value="ECO:0007669"/>
    <property type="project" value="InterPro"/>
</dbReference>
<dbReference type="GO" id="GO:0030288">
    <property type="term" value="C:outer membrane-bounded periplasmic space"/>
    <property type="evidence" value="ECO:0007669"/>
    <property type="project" value="TreeGrafter"/>
</dbReference>
<comment type="catalytic activity">
    <reaction evidence="1">
        <text>Hydrolyzes the link between N-acetylmuramoyl residues and L-amino acid residues in certain cell-wall glycopeptides.</text>
        <dbReference type="EC" id="3.5.1.28"/>
    </reaction>
</comment>
<dbReference type="CDD" id="cd02696">
    <property type="entry name" value="MurNAc-LAA"/>
    <property type="match status" value="1"/>
</dbReference>
<dbReference type="Pfam" id="PF01520">
    <property type="entry name" value="Amidase_3"/>
    <property type="match status" value="1"/>
</dbReference>
<gene>
    <name evidence="6" type="ORF">BC659_1890</name>
</gene>
<dbReference type="EMBL" id="SNWP01000011">
    <property type="protein sequence ID" value="TDO26582.1"/>
    <property type="molecule type" value="Genomic_DNA"/>
</dbReference>
<comment type="caution">
    <text evidence="6">The sequence shown here is derived from an EMBL/GenBank/DDBJ whole genome shotgun (WGS) entry which is preliminary data.</text>
</comment>
<dbReference type="InterPro" id="IPR050695">
    <property type="entry name" value="N-acetylmuramoyl_amidase_3"/>
</dbReference>
<keyword evidence="7" id="KW-1185">Reference proteome</keyword>
<dbReference type="Proteomes" id="UP000295741">
    <property type="component" value="Unassembled WGS sequence"/>
</dbReference>
<dbReference type="Gene3D" id="3.40.630.40">
    <property type="entry name" value="Zn-dependent exopeptidases"/>
    <property type="match status" value="1"/>
</dbReference>
<dbReference type="InterPro" id="IPR002508">
    <property type="entry name" value="MurNAc-LAA_cat"/>
</dbReference>
<protein>
    <recommendedName>
        <fullName evidence="2">N-acetylmuramoyl-L-alanine amidase</fullName>
        <ecNumber evidence="2">3.5.1.28</ecNumber>
    </recommendedName>
</protein>
<dbReference type="AlphaFoldDB" id="A0A4R6IVD9"/>
<organism evidence="6 7">
    <name type="scientific">Sediminibacterium goheungense</name>
    <dbReference type="NCBI Taxonomy" id="1086393"/>
    <lineage>
        <taxon>Bacteria</taxon>
        <taxon>Pseudomonadati</taxon>
        <taxon>Bacteroidota</taxon>
        <taxon>Chitinophagia</taxon>
        <taxon>Chitinophagales</taxon>
        <taxon>Chitinophagaceae</taxon>
        <taxon>Sediminibacterium</taxon>
    </lineage>
</organism>
<dbReference type="PANTHER" id="PTHR30404">
    <property type="entry name" value="N-ACETYLMURAMOYL-L-ALANINE AMIDASE"/>
    <property type="match status" value="1"/>
</dbReference>
<evidence type="ECO:0000256" key="1">
    <source>
        <dbReference type="ARBA" id="ARBA00001561"/>
    </source>
</evidence>
<evidence type="ECO:0000313" key="7">
    <source>
        <dbReference type="Proteomes" id="UP000295741"/>
    </source>
</evidence>
<keyword evidence="4" id="KW-0732">Signal</keyword>
<evidence type="ECO:0000256" key="2">
    <source>
        <dbReference type="ARBA" id="ARBA00011901"/>
    </source>
</evidence>
<dbReference type="GO" id="GO:0008745">
    <property type="term" value="F:N-acetylmuramoyl-L-alanine amidase activity"/>
    <property type="evidence" value="ECO:0007669"/>
    <property type="project" value="UniProtKB-EC"/>
</dbReference>
<proteinExistence type="predicted"/>
<dbReference type="EC" id="3.5.1.28" evidence="2"/>
<dbReference type="InterPro" id="IPR021731">
    <property type="entry name" value="AMIN_dom"/>
</dbReference>
<evidence type="ECO:0000256" key="4">
    <source>
        <dbReference type="SAM" id="SignalP"/>
    </source>
</evidence>
<keyword evidence="3" id="KW-0378">Hydrolase</keyword>
<dbReference type="OrthoDB" id="9806267at2"/>
<name>A0A4R6IVD9_9BACT</name>